<comment type="caution">
    <text evidence="2">The sequence shown here is derived from an EMBL/GenBank/DDBJ whole genome shotgun (WGS) entry which is preliminary data.</text>
</comment>
<dbReference type="Proteomes" id="UP000439903">
    <property type="component" value="Unassembled WGS sequence"/>
</dbReference>
<keyword evidence="3" id="KW-1185">Reference proteome</keyword>
<feature type="region of interest" description="Disordered" evidence="1">
    <location>
        <begin position="37"/>
        <end position="65"/>
    </location>
</feature>
<sequence length="160" mass="17815">MKLRSIFGHGASQTLSAKKNIRSKLLATYQNFTEISKDKSEDETVASTSKSDNANKPESSLSNNFYPSKHVVEENLENENLVALGGGCESNSVDGSHLLKQIRTDVSEESVRSFYAKYDGDFADFSCDAEVEGSVKNSSYQRKVYVKKIRKVRNGLYIVI</sequence>
<accession>A0A8H3WZM2</accession>
<dbReference type="AlphaFoldDB" id="A0A8H3WZM2"/>
<protein>
    <submittedName>
        <fullName evidence="2">Uncharacterized protein</fullName>
    </submittedName>
</protein>
<evidence type="ECO:0000313" key="3">
    <source>
        <dbReference type="Proteomes" id="UP000439903"/>
    </source>
</evidence>
<reference evidence="2 3" key="1">
    <citation type="journal article" date="2019" name="Environ. Microbiol.">
        <title>At the nexus of three kingdoms: the genome of the mycorrhizal fungus Gigaspora margarita provides insights into plant, endobacterial and fungal interactions.</title>
        <authorList>
            <person name="Venice F."/>
            <person name="Ghignone S."/>
            <person name="Salvioli di Fossalunga A."/>
            <person name="Amselem J."/>
            <person name="Novero M."/>
            <person name="Xianan X."/>
            <person name="Sedzielewska Toro K."/>
            <person name="Morin E."/>
            <person name="Lipzen A."/>
            <person name="Grigoriev I.V."/>
            <person name="Henrissat B."/>
            <person name="Martin F.M."/>
            <person name="Bonfante P."/>
        </authorList>
    </citation>
    <scope>NUCLEOTIDE SEQUENCE [LARGE SCALE GENOMIC DNA]</scope>
    <source>
        <strain evidence="2 3">BEG34</strain>
    </source>
</reference>
<proteinExistence type="predicted"/>
<dbReference type="EMBL" id="WTPW01002402">
    <property type="protein sequence ID" value="KAF0383398.1"/>
    <property type="molecule type" value="Genomic_DNA"/>
</dbReference>
<gene>
    <name evidence="2" type="ORF">F8M41_011784</name>
</gene>
<feature type="compositionally biased region" description="Polar residues" evidence="1">
    <location>
        <begin position="45"/>
        <end position="65"/>
    </location>
</feature>
<evidence type="ECO:0000313" key="2">
    <source>
        <dbReference type="EMBL" id="KAF0383398.1"/>
    </source>
</evidence>
<organism evidence="2 3">
    <name type="scientific">Gigaspora margarita</name>
    <dbReference type="NCBI Taxonomy" id="4874"/>
    <lineage>
        <taxon>Eukaryota</taxon>
        <taxon>Fungi</taxon>
        <taxon>Fungi incertae sedis</taxon>
        <taxon>Mucoromycota</taxon>
        <taxon>Glomeromycotina</taxon>
        <taxon>Glomeromycetes</taxon>
        <taxon>Diversisporales</taxon>
        <taxon>Gigasporaceae</taxon>
        <taxon>Gigaspora</taxon>
    </lineage>
</organism>
<name>A0A8H3WZM2_GIGMA</name>
<evidence type="ECO:0000256" key="1">
    <source>
        <dbReference type="SAM" id="MobiDB-lite"/>
    </source>
</evidence>